<dbReference type="CDD" id="cd03112">
    <property type="entry name" value="CobW-like"/>
    <property type="match status" value="1"/>
</dbReference>
<organism evidence="8 9">
    <name type="scientific">Edaphochlamys debaryana</name>
    <dbReference type="NCBI Taxonomy" id="47281"/>
    <lineage>
        <taxon>Eukaryota</taxon>
        <taxon>Viridiplantae</taxon>
        <taxon>Chlorophyta</taxon>
        <taxon>core chlorophytes</taxon>
        <taxon>Chlorophyceae</taxon>
        <taxon>CS clade</taxon>
        <taxon>Chlamydomonadales</taxon>
        <taxon>Chlamydomonadales incertae sedis</taxon>
        <taxon>Edaphochlamys</taxon>
    </lineage>
</organism>
<dbReference type="InterPro" id="IPR036627">
    <property type="entry name" value="CobW-likC_sf"/>
</dbReference>
<dbReference type="InterPro" id="IPR051316">
    <property type="entry name" value="Zinc-reg_GTPase_activator"/>
</dbReference>
<sequence>MAEKKEAKIPITVVTGFLGAGKTTLVNHILTANHGKKIAVIENEFGEVGIDDALVMESKEEIFEMNNGCVCCTVRGDLIRILNKLIKRKGKFDAIMIETTGLANPAPVIQTFFVDDNIKDACVLDAVLTVVDAKHVTQHLDEEKPDGVVNEAVQQIAFADKVLLNKTDLVSAEELDELKDRIQHVNKPAEIIECVRSNVDVGRLLGVNAFSLEKLLAMDPEFLETGEEDHHHHHHHSHDHDHDHDHDHKCTDKCHDGHHDHDHKHEDEHKCTDKCHDGEHDHSHDHGHEHKHEGKVKSHHHHVHDDRVTSCGFELEGAMDMQKLNGWLSKLLQERGPDLYRSKGILSIQGSDDKYVFQGVHMLLQFSSSAEGVGRPWKEGEKRVNKVVFIGKNLKRQELLEGLQACLAAPEPADGAAAEPGAAGEEPAAKKPKTGPYAQ</sequence>
<evidence type="ECO:0000256" key="4">
    <source>
        <dbReference type="ARBA" id="ARBA00034320"/>
    </source>
</evidence>
<comment type="caution">
    <text evidence="8">The sequence shown here is derived from an EMBL/GenBank/DDBJ whole genome shotgun (WGS) entry which is preliminary data.</text>
</comment>
<accession>A0A836BVV2</accession>
<dbReference type="GO" id="GO:0000166">
    <property type="term" value="F:nucleotide binding"/>
    <property type="evidence" value="ECO:0007669"/>
    <property type="project" value="UniProtKB-KW"/>
</dbReference>
<dbReference type="InterPro" id="IPR027417">
    <property type="entry name" value="P-loop_NTPase"/>
</dbReference>
<dbReference type="Gene3D" id="3.30.1220.10">
    <property type="entry name" value="CobW-like, C-terminal domain"/>
    <property type="match status" value="1"/>
</dbReference>
<dbReference type="Pfam" id="PF02492">
    <property type="entry name" value="cobW"/>
    <property type="match status" value="1"/>
</dbReference>
<dbReference type="Proteomes" id="UP000612055">
    <property type="component" value="Unassembled WGS sequence"/>
</dbReference>
<keyword evidence="3" id="KW-0143">Chaperone</keyword>
<dbReference type="InterPro" id="IPR011629">
    <property type="entry name" value="CobW-like_C"/>
</dbReference>
<evidence type="ECO:0000256" key="6">
    <source>
        <dbReference type="SAM" id="MobiDB-lite"/>
    </source>
</evidence>
<evidence type="ECO:0000313" key="9">
    <source>
        <dbReference type="Proteomes" id="UP000612055"/>
    </source>
</evidence>
<dbReference type="AlphaFoldDB" id="A0A836BVV2"/>
<feature type="domain" description="CobW C-terminal" evidence="7">
    <location>
        <begin position="308"/>
        <end position="407"/>
    </location>
</feature>
<dbReference type="SMART" id="SM00833">
    <property type="entry name" value="CobW_C"/>
    <property type="match status" value="1"/>
</dbReference>
<name>A0A836BVV2_9CHLO</name>
<reference evidence="8" key="1">
    <citation type="journal article" date="2020" name="bioRxiv">
        <title>Comparative genomics of Chlamydomonas.</title>
        <authorList>
            <person name="Craig R.J."/>
            <person name="Hasan A.R."/>
            <person name="Ness R.W."/>
            <person name="Keightley P.D."/>
        </authorList>
    </citation>
    <scope>NUCLEOTIDE SEQUENCE</scope>
    <source>
        <strain evidence="8">CCAP 11/70</strain>
    </source>
</reference>
<feature type="compositionally biased region" description="Low complexity" evidence="6">
    <location>
        <begin position="411"/>
        <end position="426"/>
    </location>
</feature>
<evidence type="ECO:0000313" key="8">
    <source>
        <dbReference type="EMBL" id="KAG2490407.1"/>
    </source>
</evidence>
<dbReference type="SUPFAM" id="SSF52540">
    <property type="entry name" value="P-loop containing nucleoside triphosphate hydrolases"/>
    <property type="match status" value="1"/>
</dbReference>
<dbReference type="InterPro" id="IPR003495">
    <property type="entry name" value="CobW/HypB/UreG_nucleotide-bd"/>
</dbReference>
<feature type="region of interest" description="Disordered" evidence="6">
    <location>
        <begin position="411"/>
        <end position="439"/>
    </location>
</feature>
<keyword evidence="2" id="KW-0378">Hydrolase</keyword>
<keyword evidence="1" id="KW-0547">Nucleotide-binding</keyword>
<dbReference type="SUPFAM" id="SSF90002">
    <property type="entry name" value="Hypothetical protein YjiA, C-terminal domain"/>
    <property type="match status" value="1"/>
</dbReference>
<keyword evidence="9" id="KW-1185">Reference proteome</keyword>
<dbReference type="Gene3D" id="3.40.50.300">
    <property type="entry name" value="P-loop containing nucleotide triphosphate hydrolases"/>
    <property type="match status" value="1"/>
</dbReference>
<evidence type="ECO:0000256" key="1">
    <source>
        <dbReference type="ARBA" id="ARBA00022741"/>
    </source>
</evidence>
<comment type="similarity">
    <text evidence="4">Belongs to the SIMIBI class G3E GTPase family. ZNG1 subfamily.</text>
</comment>
<feature type="compositionally biased region" description="Basic and acidic residues" evidence="6">
    <location>
        <begin position="238"/>
        <end position="296"/>
    </location>
</feature>
<dbReference type="GO" id="GO:0005737">
    <property type="term" value="C:cytoplasm"/>
    <property type="evidence" value="ECO:0007669"/>
    <property type="project" value="TreeGrafter"/>
</dbReference>
<evidence type="ECO:0000256" key="5">
    <source>
        <dbReference type="ARBA" id="ARBA00049117"/>
    </source>
</evidence>
<dbReference type="PANTHER" id="PTHR13748">
    <property type="entry name" value="COBW-RELATED"/>
    <property type="match status" value="1"/>
</dbReference>
<dbReference type="EMBL" id="JAEHOE010000062">
    <property type="protein sequence ID" value="KAG2490407.1"/>
    <property type="molecule type" value="Genomic_DNA"/>
</dbReference>
<dbReference type="GO" id="GO:0016787">
    <property type="term" value="F:hydrolase activity"/>
    <property type="evidence" value="ECO:0007669"/>
    <property type="project" value="UniProtKB-KW"/>
</dbReference>
<evidence type="ECO:0000256" key="2">
    <source>
        <dbReference type="ARBA" id="ARBA00022801"/>
    </source>
</evidence>
<dbReference type="Pfam" id="PF07683">
    <property type="entry name" value="CobW_C"/>
    <property type="match status" value="1"/>
</dbReference>
<comment type="catalytic activity">
    <reaction evidence="5">
        <text>GTP + H2O = GDP + phosphate + H(+)</text>
        <dbReference type="Rhea" id="RHEA:19669"/>
        <dbReference type="ChEBI" id="CHEBI:15377"/>
        <dbReference type="ChEBI" id="CHEBI:15378"/>
        <dbReference type="ChEBI" id="CHEBI:37565"/>
        <dbReference type="ChEBI" id="CHEBI:43474"/>
        <dbReference type="ChEBI" id="CHEBI:58189"/>
    </reaction>
    <physiologicalReaction direction="left-to-right" evidence="5">
        <dbReference type="Rhea" id="RHEA:19670"/>
    </physiologicalReaction>
</comment>
<evidence type="ECO:0000256" key="3">
    <source>
        <dbReference type="ARBA" id="ARBA00023186"/>
    </source>
</evidence>
<protein>
    <recommendedName>
        <fullName evidence="7">CobW C-terminal domain-containing protein</fullName>
    </recommendedName>
</protein>
<proteinExistence type="inferred from homology"/>
<feature type="region of interest" description="Disordered" evidence="6">
    <location>
        <begin position="227"/>
        <end position="303"/>
    </location>
</feature>
<dbReference type="PANTHER" id="PTHR13748:SF70">
    <property type="entry name" value="COBW_HYPB_UREG NUCLEOTIDE-BINDING DOMAIN-CONTAINING PROTEIN"/>
    <property type="match status" value="1"/>
</dbReference>
<gene>
    <name evidence="8" type="ORF">HYH03_011207</name>
</gene>
<evidence type="ECO:0000259" key="7">
    <source>
        <dbReference type="SMART" id="SM00833"/>
    </source>
</evidence>
<dbReference type="OrthoDB" id="258627at2759"/>